<accession>A0A5N5D6B8</accession>
<dbReference type="EMBL" id="VCHE01000068">
    <property type="protein sequence ID" value="KAB2572952.1"/>
    <property type="molecule type" value="Genomic_DNA"/>
</dbReference>
<proteinExistence type="predicted"/>
<gene>
    <name evidence="1" type="ORF">DBV05_g8395</name>
</gene>
<organism evidence="1 2">
    <name type="scientific">Lasiodiplodia theobromae</name>
    <dbReference type="NCBI Taxonomy" id="45133"/>
    <lineage>
        <taxon>Eukaryota</taxon>
        <taxon>Fungi</taxon>
        <taxon>Dikarya</taxon>
        <taxon>Ascomycota</taxon>
        <taxon>Pezizomycotina</taxon>
        <taxon>Dothideomycetes</taxon>
        <taxon>Dothideomycetes incertae sedis</taxon>
        <taxon>Botryosphaeriales</taxon>
        <taxon>Botryosphaeriaceae</taxon>
        <taxon>Lasiodiplodia</taxon>
    </lineage>
</organism>
<evidence type="ECO:0000313" key="2">
    <source>
        <dbReference type="Proteomes" id="UP000325902"/>
    </source>
</evidence>
<evidence type="ECO:0000313" key="1">
    <source>
        <dbReference type="EMBL" id="KAB2572952.1"/>
    </source>
</evidence>
<reference evidence="1 2" key="1">
    <citation type="journal article" date="2019" name="Sci. Rep.">
        <title>A multi-omics analysis of the grapevine pathogen Lasiodiplodia theobromae reveals that temperature affects the expression of virulence- and pathogenicity-related genes.</title>
        <authorList>
            <person name="Felix C."/>
            <person name="Meneses R."/>
            <person name="Goncalves M.F.M."/>
            <person name="Tilleman L."/>
            <person name="Duarte A.S."/>
            <person name="Jorrin-Novo J.V."/>
            <person name="Van de Peer Y."/>
            <person name="Deforce D."/>
            <person name="Van Nieuwerburgh F."/>
            <person name="Esteves A.C."/>
            <person name="Alves A."/>
        </authorList>
    </citation>
    <scope>NUCLEOTIDE SEQUENCE [LARGE SCALE GENOMIC DNA]</scope>
    <source>
        <strain evidence="1 2">LA-SOL3</strain>
    </source>
</reference>
<dbReference type="OrthoDB" id="3912677at2759"/>
<sequence length="137" mass="15006">MTPNISAALPGLLDPSTLNVTVFTHKQRLVQSALATRMLEGALAAMALCATIHFALMPKTRLLPYDPDSIAAKMKLFAGSRLVRMIPERNGELDDALLGEVLSLGWWDEEEDEAARSETGKRKRRFGIDVGVAAKEE</sequence>
<comment type="caution">
    <text evidence="1">The sequence shown here is derived from an EMBL/GenBank/DDBJ whole genome shotgun (WGS) entry which is preliminary data.</text>
</comment>
<dbReference type="AlphaFoldDB" id="A0A5N5D6B8"/>
<dbReference type="Proteomes" id="UP000325902">
    <property type="component" value="Unassembled WGS sequence"/>
</dbReference>
<keyword evidence="2" id="KW-1185">Reference proteome</keyword>
<protein>
    <submittedName>
        <fullName evidence="1">Uncharacterized protein</fullName>
    </submittedName>
</protein>
<name>A0A5N5D6B8_9PEZI</name>